<evidence type="ECO:0000256" key="9">
    <source>
        <dbReference type="PIRSR" id="PIRSR005096-1"/>
    </source>
</evidence>
<feature type="signal peptide" evidence="12">
    <location>
        <begin position="1"/>
        <end position="21"/>
    </location>
</feature>
<keyword evidence="6 8" id="KW-0413">Isomerase</keyword>
<evidence type="ECO:0000313" key="14">
    <source>
        <dbReference type="Proteomes" id="UP001142175"/>
    </source>
</evidence>
<dbReference type="InterPro" id="IPR008183">
    <property type="entry name" value="Aldose_1/G6P_1-epimerase"/>
</dbReference>
<dbReference type="NCBIfam" id="NF008277">
    <property type="entry name" value="PRK11055.1"/>
    <property type="match status" value="1"/>
</dbReference>
<dbReference type="GO" id="GO:0033499">
    <property type="term" value="P:galactose catabolic process via UDP-galactose, Leloir pathway"/>
    <property type="evidence" value="ECO:0007669"/>
    <property type="project" value="TreeGrafter"/>
</dbReference>
<evidence type="ECO:0000256" key="6">
    <source>
        <dbReference type="ARBA" id="ARBA00023235"/>
    </source>
</evidence>
<feature type="active site" description="Proton donor" evidence="9">
    <location>
        <position position="210"/>
    </location>
</feature>
<feature type="active site" description="Proton acceptor" evidence="9">
    <location>
        <position position="340"/>
    </location>
</feature>
<dbReference type="GO" id="GO:0004034">
    <property type="term" value="F:aldose 1-epimerase activity"/>
    <property type="evidence" value="ECO:0007669"/>
    <property type="project" value="UniProtKB-EC"/>
</dbReference>
<sequence length="375" mass="41783">MKNLTYFLTLTLFFCMASCQAPKEQKTEEQIKFEVMVKNIKMDGKDAKVFNLKNGNGMEVELTNYGATISRILVPDRDGNSGNIMLTYNNVEDFLTDSYFFGATAGRYANRIAKGKFELDGQAYSLATNNGENHLHGGQVGFNQRIWDAEMMELENAVGVKMTYVSPDGEEGYPGTLTTTMTFVLAKDNKLTIDIEATTDKPTIVNITQHGYFNLSDMKEDILGHEMTIFADYYTPVDAGLIPTGEIAPVAGTPFDFTTSHKIGERIADTGSGYDHNFVVKKEHDGQLAKMAEAYHAGTGRVFIMYSNMPGVQFYTGNFLDGKQTTNGVTYVKNYGFCVEPQFFPDSPNRPDFPSARLNPGETYSHKIEYVFGVR</sequence>
<evidence type="ECO:0000256" key="11">
    <source>
        <dbReference type="PIRSR" id="PIRSR005096-3"/>
    </source>
</evidence>
<comment type="cofactor">
    <cofactor evidence="1">
        <name>Ca(2+)</name>
        <dbReference type="ChEBI" id="CHEBI:29108"/>
    </cofactor>
</comment>
<accession>A0A9X2P596</accession>
<dbReference type="GO" id="GO:0006006">
    <property type="term" value="P:glucose metabolic process"/>
    <property type="evidence" value="ECO:0007669"/>
    <property type="project" value="TreeGrafter"/>
</dbReference>
<evidence type="ECO:0000256" key="10">
    <source>
        <dbReference type="PIRSR" id="PIRSR005096-2"/>
    </source>
</evidence>
<keyword evidence="7 8" id="KW-0119">Carbohydrate metabolism</keyword>
<dbReference type="InterPro" id="IPR015443">
    <property type="entry name" value="Aldose_1-epimerase"/>
</dbReference>
<dbReference type="InterPro" id="IPR011013">
    <property type="entry name" value="Gal_mutarotase_sf_dom"/>
</dbReference>
<keyword evidence="5" id="KW-0106">Calcium</keyword>
<protein>
    <recommendedName>
        <fullName evidence="8">Aldose 1-epimerase</fullName>
        <ecNumber evidence="8">5.1.3.3</ecNumber>
    </recommendedName>
</protein>
<dbReference type="Proteomes" id="UP001142175">
    <property type="component" value="Unassembled WGS sequence"/>
</dbReference>
<dbReference type="InterPro" id="IPR047215">
    <property type="entry name" value="Galactose_mutarotase-like"/>
</dbReference>
<evidence type="ECO:0000256" key="8">
    <source>
        <dbReference type="PIRNR" id="PIRNR005096"/>
    </source>
</evidence>
<evidence type="ECO:0000256" key="2">
    <source>
        <dbReference type="ARBA" id="ARBA00005028"/>
    </source>
</evidence>
<dbReference type="AlphaFoldDB" id="A0A9X2P596"/>
<dbReference type="PIRSF" id="PIRSF005096">
    <property type="entry name" value="GALM"/>
    <property type="match status" value="1"/>
</dbReference>
<evidence type="ECO:0000256" key="4">
    <source>
        <dbReference type="ARBA" id="ARBA00011245"/>
    </source>
</evidence>
<comment type="caution">
    <text evidence="13">The sequence shown here is derived from an EMBL/GenBank/DDBJ whole genome shotgun (WGS) entry which is preliminary data.</text>
</comment>
<dbReference type="RefSeq" id="WP_258421782.1">
    <property type="nucleotide sequence ID" value="NZ_JANSUY010000001.1"/>
</dbReference>
<dbReference type="PANTHER" id="PTHR10091:SF0">
    <property type="entry name" value="GALACTOSE MUTAROTASE"/>
    <property type="match status" value="1"/>
</dbReference>
<feature type="binding site" evidence="11">
    <location>
        <begin position="210"/>
        <end position="212"/>
    </location>
    <ligand>
        <name>beta-D-galactose</name>
        <dbReference type="ChEBI" id="CHEBI:27667"/>
    </ligand>
</feature>
<proteinExistence type="inferred from homology"/>
<dbReference type="Pfam" id="PF01263">
    <property type="entry name" value="Aldose_epim"/>
    <property type="match status" value="1"/>
</dbReference>
<feature type="binding site" evidence="11">
    <location>
        <begin position="110"/>
        <end position="111"/>
    </location>
    <ligand>
        <name>beta-D-galactose</name>
        <dbReference type="ChEBI" id="CHEBI:27667"/>
    </ligand>
</feature>
<comment type="catalytic activity">
    <reaction evidence="8">
        <text>alpha-D-glucose = beta-D-glucose</text>
        <dbReference type="Rhea" id="RHEA:10264"/>
        <dbReference type="ChEBI" id="CHEBI:15903"/>
        <dbReference type="ChEBI" id="CHEBI:17925"/>
        <dbReference type="EC" id="5.1.3.3"/>
    </reaction>
</comment>
<evidence type="ECO:0000256" key="7">
    <source>
        <dbReference type="ARBA" id="ARBA00023277"/>
    </source>
</evidence>
<keyword evidence="14" id="KW-1185">Reference proteome</keyword>
<keyword evidence="12" id="KW-0732">Signal</keyword>
<dbReference type="EMBL" id="JANSUY010000001">
    <property type="protein sequence ID" value="MCR9013890.1"/>
    <property type="molecule type" value="Genomic_DNA"/>
</dbReference>
<evidence type="ECO:0000313" key="13">
    <source>
        <dbReference type="EMBL" id="MCR9013890.1"/>
    </source>
</evidence>
<dbReference type="GO" id="GO:0030246">
    <property type="term" value="F:carbohydrate binding"/>
    <property type="evidence" value="ECO:0007669"/>
    <property type="project" value="InterPro"/>
</dbReference>
<feature type="binding site" evidence="10">
    <location>
        <position position="275"/>
    </location>
    <ligand>
        <name>beta-D-galactose</name>
        <dbReference type="ChEBI" id="CHEBI:27667"/>
    </ligand>
</feature>
<name>A0A9X2P596_9BACT</name>
<evidence type="ECO:0000256" key="3">
    <source>
        <dbReference type="ARBA" id="ARBA00006206"/>
    </source>
</evidence>
<reference evidence="13" key="1">
    <citation type="submission" date="2022-08" db="EMBL/GenBank/DDBJ databases">
        <authorList>
            <person name="Zhang D."/>
        </authorList>
    </citation>
    <scope>NUCLEOTIDE SEQUENCE</scope>
    <source>
        <strain evidence="13">XJ19-11</strain>
    </source>
</reference>
<feature type="chain" id="PRO_5040859607" description="Aldose 1-epimerase" evidence="12">
    <location>
        <begin position="22"/>
        <end position="375"/>
    </location>
</feature>
<gene>
    <name evidence="13" type="ORF">NU887_02520</name>
</gene>
<comment type="similarity">
    <text evidence="3 8">Belongs to the aldose epimerase family.</text>
</comment>
<dbReference type="Gene3D" id="2.70.98.10">
    <property type="match status" value="1"/>
</dbReference>
<comment type="pathway">
    <text evidence="2 8">Carbohydrate metabolism; hexose metabolism.</text>
</comment>
<organism evidence="13 14">
    <name type="scientific">Aquiflexum gelatinilyticum</name>
    <dbReference type="NCBI Taxonomy" id="2961943"/>
    <lineage>
        <taxon>Bacteria</taxon>
        <taxon>Pseudomonadati</taxon>
        <taxon>Bacteroidota</taxon>
        <taxon>Cytophagia</taxon>
        <taxon>Cytophagales</taxon>
        <taxon>Cyclobacteriaceae</taxon>
        <taxon>Aquiflexum</taxon>
    </lineage>
</organism>
<evidence type="ECO:0000256" key="5">
    <source>
        <dbReference type="ARBA" id="ARBA00022837"/>
    </source>
</evidence>
<dbReference type="SUPFAM" id="SSF74650">
    <property type="entry name" value="Galactose mutarotase-like"/>
    <property type="match status" value="1"/>
</dbReference>
<dbReference type="EC" id="5.1.3.3" evidence="8"/>
<comment type="subunit">
    <text evidence="4">Monomer.</text>
</comment>
<dbReference type="InterPro" id="IPR014718">
    <property type="entry name" value="GH-type_carb-bd"/>
</dbReference>
<evidence type="ECO:0000256" key="12">
    <source>
        <dbReference type="SAM" id="SignalP"/>
    </source>
</evidence>
<dbReference type="CDD" id="cd09019">
    <property type="entry name" value="galactose_mutarotase_like"/>
    <property type="match status" value="1"/>
</dbReference>
<dbReference type="PANTHER" id="PTHR10091">
    <property type="entry name" value="ALDOSE-1-EPIMERASE"/>
    <property type="match status" value="1"/>
</dbReference>
<evidence type="ECO:0000256" key="1">
    <source>
        <dbReference type="ARBA" id="ARBA00001913"/>
    </source>
</evidence>